<dbReference type="AlphaFoldDB" id="A0A0F9P9M1"/>
<keyword evidence="2" id="KW-0472">Membrane</keyword>
<feature type="transmembrane region" description="Helical" evidence="2">
    <location>
        <begin position="27"/>
        <end position="49"/>
    </location>
</feature>
<keyword evidence="1" id="KW-0175">Coiled coil</keyword>
<feature type="non-terminal residue" evidence="3">
    <location>
        <position position="1"/>
    </location>
</feature>
<organism evidence="3">
    <name type="scientific">marine sediment metagenome</name>
    <dbReference type="NCBI Taxonomy" id="412755"/>
    <lineage>
        <taxon>unclassified sequences</taxon>
        <taxon>metagenomes</taxon>
        <taxon>ecological metagenomes</taxon>
    </lineage>
</organism>
<reference evidence="3" key="1">
    <citation type="journal article" date="2015" name="Nature">
        <title>Complex archaea that bridge the gap between prokaryotes and eukaryotes.</title>
        <authorList>
            <person name="Spang A."/>
            <person name="Saw J.H."/>
            <person name="Jorgensen S.L."/>
            <person name="Zaremba-Niedzwiedzka K."/>
            <person name="Martijn J."/>
            <person name="Lind A.E."/>
            <person name="van Eijk R."/>
            <person name="Schleper C."/>
            <person name="Guy L."/>
            <person name="Ettema T.J."/>
        </authorList>
    </citation>
    <scope>NUCLEOTIDE SEQUENCE</scope>
</reference>
<accession>A0A0F9P9M1</accession>
<evidence type="ECO:0000313" key="3">
    <source>
        <dbReference type="EMBL" id="KKN28530.1"/>
    </source>
</evidence>
<proteinExistence type="predicted"/>
<evidence type="ECO:0000256" key="1">
    <source>
        <dbReference type="SAM" id="Coils"/>
    </source>
</evidence>
<evidence type="ECO:0000256" key="2">
    <source>
        <dbReference type="SAM" id="Phobius"/>
    </source>
</evidence>
<protein>
    <submittedName>
        <fullName evidence="3">Uncharacterized protein</fullName>
    </submittedName>
</protein>
<name>A0A0F9P9M1_9ZZZZ</name>
<sequence>STIRKATSELTDMVTEWNNLSKTTKAIASWTAVVGGVGVGAIGGLGLLGSSAPKVAAGLKLIVPLVSKSGPLLVGFAALASVLWAGHRIWKTAKEPVDDLRTSMNTFRKTNASTEKTIRIMRESLFRLYTEGVDTTNLRIQDLDVSANTLSMTLNETGSSVKVMIDPMASVNSLLALLEKRAGDTKTKMANLGKSTEDTETKMEDLEEAVSELSEESITTSTSMSTLDKVLRVIFNPMDALARAINGVTFEMSALDAAQLGFLGGAKLIKPTSDEVIAGLTAEANAFRAQGIELRNATDLFKLTDKEKADLAQADRDRAFERGQIAEADQLLREQEISGLHIELRALEMAGEAEGNALEAKRMVLAEQIQIEEDYESLLMRRVEVEETTWRQTLNATAIGMNSLVDAWVFLSGNQNSFHETWLSQTADFVTGIANLLNDLTNAWTSAVTIINKIASFLPGGEAGGAANIAGLASAVGGGTGVVGGIGSAIGSIGGALGTVGSAIGSGASAAIGGVGAGVAAVGGIAGVGAIGGGALVAIKIGGMISDLLKGEQFGNPELRAEEKRREAVNAQWHADRKIIATAEAKANTAAIHSRLSLEAAQRAATKEIAQLGEYLRSTATPTRTAIGRDRTLTSSGGLGGTGRIESLLSQILSALTSGASGGSRFNGFDTIGEASRRFDTELGTLATSMLDTTRKAFALSDELAGHSLTSSLALTAAESIKAADALRILRHSAASLQEVGEATARLGLSITAIQLQKSTSLEASLQLISASRVALGELTRSGDITKERNSAELALLRSMQIEAEAKFKDIAQQVSRQEIANEIANHQLDAARINNEVIAERQRVDSLHQDIQIGQSNELAGLLQAILDALQSNPATNISRQDIGLALWEIIAPSARAGGFV</sequence>
<keyword evidence="2" id="KW-1133">Transmembrane helix</keyword>
<feature type="transmembrane region" description="Helical" evidence="2">
    <location>
        <begin position="61"/>
        <end position="85"/>
    </location>
</feature>
<feature type="coiled-coil region" evidence="1">
    <location>
        <begin position="189"/>
        <end position="216"/>
    </location>
</feature>
<dbReference type="EMBL" id="LAZR01002553">
    <property type="protein sequence ID" value="KKN28530.1"/>
    <property type="molecule type" value="Genomic_DNA"/>
</dbReference>
<keyword evidence="2" id="KW-0812">Transmembrane</keyword>
<gene>
    <name evidence="3" type="ORF">LCGC14_0853270</name>
</gene>
<comment type="caution">
    <text evidence="3">The sequence shown here is derived from an EMBL/GenBank/DDBJ whole genome shotgun (WGS) entry which is preliminary data.</text>
</comment>